<dbReference type="Pfam" id="PF02645">
    <property type="entry name" value="DegV"/>
    <property type="match status" value="1"/>
</dbReference>
<keyword evidence="3" id="KW-1185">Reference proteome</keyword>
<evidence type="ECO:0000256" key="1">
    <source>
        <dbReference type="ARBA" id="ARBA00023121"/>
    </source>
</evidence>
<dbReference type="KEGG" id="mlac:CP520_02255"/>
<dbReference type="InterPro" id="IPR050270">
    <property type="entry name" value="DegV_domain_contain"/>
</dbReference>
<evidence type="ECO:0000313" key="3">
    <source>
        <dbReference type="Proteomes" id="UP000232227"/>
    </source>
</evidence>
<organism evidence="2 3">
    <name type="scientific">Mesoplasma lactucae ATCC 49193</name>
    <dbReference type="NCBI Taxonomy" id="81460"/>
    <lineage>
        <taxon>Bacteria</taxon>
        <taxon>Bacillati</taxon>
        <taxon>Mycoplasmatota</taxon>
        <taxon>Mollicutes</taxon>
        <taxon>Entomoplasmatales</taxon>
        <taxon>Entomoplasmataceae</taxon>
        <taxon>Mesoplasma</taxon>
    </lineage>
</organism>
<dbReference type="OrthoDB" id="388177at2"/>
<dbReference type="InterPro" id="IPR003797">
    <property type="entry name" value="DegV"/>
</dbReference>
<dbReference type="PANTHER" id="PTHR33434:SF2">
    <property type="entry name" value="FATTY ACID-BINDING PROTEIN TM_1468"/>
    <property type="match status" value="1"/>
</dbReference>
<proteinExistence type="predicted"/>
<protein>
    <submittedName>
        <fullName evidence="2">6-phosphogluconate dehydratase</fullName>
    </submittedName>
</protein>
<dbReference type="GO" id="GO:0008289">
    <property type="term" value="F:lipid binding"/>
    <property type="evidence" value="ECO:0007669"/>
    <property type="project" value="UniProtKB-KW"/>
</dbReference>
<dbReference type="Proteomes" id="UP000232227">
    <property type="component" value="Chromosome"/>
</dbReference>
<dbReference type="Gene3D" id="3.40.50.10170">
    <property type="match status" value="1"/>
</dbReference>
<dbReference type="AlphaFoldDB" id="A0A291IS96"/>
<evidence type="ECO:0000313" key="2">
    <source>
        <dbReference type="EMBL" id="ATG97567.1"/>
    </source>
</evidence>
<dbReference type="PANTHER" id="PTHR33434">
    <property type="entry name" value="DEGV DOMAIN-CONTAINING PROTEIN DR_1986-RELATED"/>
    <property type="match status" value="1"/>
</dbReference>
<sequence>MNIAILTDSSYDGKLTDYKDLYMVPLLINTEDGQEFQDDENFDKDKFYELLETQVLKTAQTPPGIMLPMWDKLLEKYDQIICAFISKGLSGQFNTYRMISETESKYKGKVFVTDTNGVSIVQQHIVGDIAKWISQNKTGFEIIELVKQDSEDFKTFIIPKTLDTLKRGGRITPAAASLAKILKIVPVLSYDGTIDKAFTTRTFKKAIVESVKELKKSVKGLKKVDLTHSRAEEETIDLVKSIIEKEGLEIGLDAELTNVISAHTGPSTFAIVAWKE</sequence>
<dbReference type="PROSITE" id="PS51482">
    <property type="entry name" value="DEGV"/>
    <property type="match status" value="1"/>
</dbReference>
<dbReference type="SUPFAM" id="SSF82549">
    <property type="entry name" value="DAK1/DegV-like"/>
    <property type="match status" value="1"/>
</dbReference>
<accession>A0A291IS96</accession>
<dbReference type="Gene3D" id="3.30.1180.10">
    <property type="match status" value="1"/>
</dbReference>
<keyword evidence="1" id="KW-0446">Lipid-binding</keyword>
<gene>
    <name evidence="2" type="ORF">CP520_02255</name>
</gene>
<dbReference type="RefSeq" id="WP_096862855.1">
    <property type="nucleotide sequence ID" value="NZ_CP023668.1"/>
</dbReference>
<dbReference type="EMBL" id="CP023668">
    <property type="protein sequence ID" value="ATG97567.1"/>
    <property type="molecule type" value="Genomic_DNA"/>
</dbReference>
<dbReference type="NCBIfam" id="TIGR00762">
    <property type="entry name" value="DegV"/>
    <property type="match status" value="1"/>
</dbReference>
<name>A0A291IS96_9MOLU</name>
<dbReference type="InterPro" id="IPR043168">
    <property type="entry name" value="DegV_C"/>
</dbReference>
<reference evidence="2 3" key="1">
    <citation type="submission" date="2017-09" db="EMBL/GenBank/DDBJ databases">
        <title>SPAdes assembly of the Mesoplasma lactucae genome.</title>
        <authorList>
            <person name="Knight T.F."/>
            <person name="Rubinstein R."/>
            <person name="Citino T."/>
        </authorList>
    </citation>
    <scope>NUCLEOTIDE SEQUENCE [LARGE SCALE GENOMIC DNA]</scope>
    <source>
        <strain evidence="2 3">831-C4</strain>
    </source>
</reference>